<dbReference type="InterPro" id="IPR037171">
    <property type="entry name" value="NagB/RpiA_transferase-like"/>
</dbReference>
<dbReference type="Proteomes" id="UP000238081">
    <property type="component" value="Unassembled WGS sequence"/>
</dbReference>
<dbReference type="GO" id="GO:0004751">
    <property type="term" value="F:ribose-5-phosphate isomerase activity"/>
    <property type="evidence" value="ECO:0007669"/>
    <property type="project" value="UniProtKB-UniRule"/>
</dbReference>
<dbReference type="RefSeq" id="WP_043665514.1">
    <property type="nucleotide sequence ID" value="NZ_JSEG01000017.1"/>
</dbReference>
<dbReference type="NCBIfam" id="TIGR00021">
    <property type="entry name" value="rpiA"/>
    <property type="match status" value="1"/>
</dbReference>
<sequence>MIFMKKKCAMEALKYIKDKSIIGLGGGSTISYLISYIKETGLDVEIVTPSSVTERQCIENGLKVVPAWAVDSISVAFDGCDEIDNNLTALKSGGGIHTKEKIIASMAEDYILLVDESKVVEKLDFKYPVVLEIIPESIKIVEKTVKKLGGNTVMRSSSSKDGFTRSDHGLFLMDVNFNSEDVNDISVLNDKLKKIVGVVDTSLFYNIATKAIVAGENGVRVMECER</sequence>
<organism evidence="3 4">
    <name type="scientific">Clostridium butyricum</name>
    <dbReference type="NCBI Taxonomy" id="1492"/>
    <lineage>
        <taxon>Bacteria</taxon>
        <taxon>Bacillati</taxon>
        <taxon>Bacillota</taxon>
        <taxon>Clostridia</taxon>
        <taxon>Eubacteriales</taxon>
        <taxon>Clostridiaceae</taxon>
        <taxon>Clostridium</taxon>
    </lineage>
</organism>
<dbReference type="InterPro" id="IPR004788">
    <property type="entry name" value="Ribose5P_isomerase_type_A"/>
</dbReference>
<comment type="caution">
    <text evidence="3">The sequence shown here is derived from an EMBL/GenBank/DDBJ whole genome shotgun (WGS) entry which is preliminary data.</text>
</comment>
<evidence type="ECO:0000313" key="3">
    <source>
        <dbReference type="EMBL" id="PPV14489.1"/>
    </source>
</evidence>
<dbReference type="GO" id="GO:0009052">
    <property type="term" value="P:pentose-phosphate shunt, non-oxidative branch"/>
    <property type="evidence" value="ECO:0007669"/>
    <property type="project" value="InterPro"/>
</dbReference>
<dbReference type="PANTHER" id="PTHR11934">
    <property type="entry name" value="RIBOSE-5-PHOSPHATE ISOMERASE"/>
    <property type="match status" value="1"/>
</dbReference>
<dbReference type="CDD" id="cd01398">
    <property type="entry name" value="RPI_A"/>
    <property type="match status" value="1"/>
</dbReference>
<proteinExistence type="predicted"/>
<dbReference type="Pfam" id="PF06026">
    <property type="entry name" value="Rib_5-P_isom_A"/>
    <property type="match status" value="1"/>
</dbReference>
<name>A0A2S7FAG8_CLOBU</name>
<dbReference type="PANTHER" id="PTHR11934:SF0">
    <property type="entry name" value="RIBOSE-5-PHOSPHATE ISOMERASE"/>
    <property type="match status" value="1"/>
</dbReference>
<dbReference type="SUPFAM" id="SSF100950">
    <property type="entry name" value="NagB/RpiA/CoA transferase-like"/>
    <property type="match status" value="1"/>
</dbReference>
<protein>
    <recommendedName>
        <fullName evidence="2">Ribose 5-phosphate isomerase A</fullName>
        <ecNumber evidence="2">5.3.1.6</ecNumber>
    </recommendedName>
</protein>
<dbReference type="GO" id="GO:0006014">
    <property type="term" value="P:D-ribose metabolic process"/>
    <property type="evidence" value="ECO:0007669"/>
    <property type="project" value="TreeGrafter"/>
</dbReference>
<keyword evidence="1 3" id="KW-0413">Isomerase</keyword>
<dbReference type="AlphaFoldDB" id="A0A2S7FAG8"/>
<dbReference type="SUPFAM" id="SSF75445">
    <property type="entry name" value="D-ribose-5-phosphate isomerase (RpiA), lid domain"/>
    <property type="match status" value="1"/>
</dbReference>
<dbReference type="EC" id="5.3.1.6" evidence="2"/>
<dbReference type="Gene3D" id="3.40.50.1360">
    <property type="match status" value="1"/>
</dbReference>
<accession>A0A2S7FAG8</accession>
<evidence type="ECO:0000256" key="2">
    <source>
        <dbReference type="NCBIfam" id="TIGR00021"/>
    </source>
</evidence>
<reference evidence="3 4" key="1">
    <citation type="submission" date="2016-01" db="EMBL/GenBank/DDBJ databases">
        <title>Characterization of the Clostridium difficile lineages that are prevalent in Hong Kong and China.</title>
        <authorList>
            <person name="Kwok J.S.-L."/>
            <person name="Lam W.-Y."/>
            <person name="Ip M."/>
            <person name="Chan T.-F."/>
            <person name="Hawkey P.M."/>
            <person name="Tsui S.K.-W."/>
        </authorList>
    </citation>
    <scope>NUCLEOTIDE SEQUENCE [LARGE SCALE GENOMIC DNA]</scope>
    <source>
        <strain evidence="3 4">300064</strain>
    </source>
</reference>
<evidence type="ECO:0000256" key="1">
    <source>
        <dbReference type="ARBA" id="ARBA00023235"/>
    </source>
</evidence>
<dbReference type="GO" id="GO:0005829">
    <property type="term" value="C:cytosol"/>
    <property type="evidence" value="ECO:0007669"/>
    <property type="project" value="TreeGrafter"/>
</dbReference>
<gene>
    <name evidence="3" type="ORF">AWN73_13955</name>
</gene>
<evidence type="ECO:0000313" key="4">
    <source>
        <dbReference type="Proteomes" id="UP000238081"/>
    </source>
</evidence>
<dbReference type="EMBL" id="LRDH01000108">
    <property type="protein sequence ID" value="PPV14489.1"/>
    <property type="molecule type" value="Genomic_DNA"/>
</dbReference>
<dbReference type="Gene3D" id="3.30.70.260">
    <property type="match status" value="1"/>
</dbReference>